<dbReference type="GO" id="GO:0072377">
    <property type="term" value="P:blood coagulation, common pathway"/>
    <property type="evidence" value="ECO:0007669"/>
    <property type="project" value="TreeGrafter"/>
</dbReference>
<keyword evidence="7" id="KW-0325">Glycoprotein</keyword>
<evidence type="ECO:0000256" key="5">
    <source>
        <dbReference type="ARBA" id="ARBA00023084"/>
    </source>
</evidence>
<evidence type="ECO:0000256" key="3">
    <source>
        <dbReference type="ARBA" id="ARBA00022696"/>
    </source>
</evidence>
<keyword evidence="2" id="KW-0964">Secreted</keyword>
<protein>
    <recommendedName>
        <fullName evidence="9">Fibrinogen C-terminal domain-containing protein</fullName>
    </recommendedName>
</protein>
<evidence type="ECO:0000259" key="9">
    <source>
        <dbReference type="PROSITE" id="PS51406"/>
    </source>
</evidence>
<dbReference type="Gene3D" id="3.90.215.10">
    <property type="entry name" value="Gamma Fibrinogen, chain A, domain 1"/>
    <property type="match status" value="1"/>
</dbReference>
<dbReference type="SMART" id="SM01212">
    <property type="entry name" value="Fib_alpha"/>
    <property type="match status" value="1"/>
</dbReference>
<dbReference type="EMBL" id="BFAA01004724">
    <property type="protein sequence ID" value="GCB70493.1"/>
    <property type="molecule type" value="Genomic_DNA"/>
</dbReference>
<reference evidence="10 11" key="1">
    <citation type="journal article" date="2018" name="Nat. Ecol. Evol.">
        <title>Shark genomes provide insights into elasmobranch evolution and the origin of vertebrates.</title>
        <authorList>
            <person name="Hara Y"/>
            <person name="Yamaguchi K"/>
            <person name="Onimaru K"/>
            <person name="Kadota M"/>
            <person name="Koyanagi M"/>
            <person name="Keeley SD"/>
            <person name="Tatsumi K"/>
            <person name="Tanaka K"/>
            <person name="Motone F"/>
            <person name="Kageyama Y"/>
            <person name="Nozu R"/>
            <person name="Adachi N"/>
            <person name="Nishimura O"/>
            <person name="Nakagawa R"/>
            <person name="Tanegashima C"/>
            <person name="Kiyatake I"/>
            <person name="Matsumoto R"/>
            <person name="Murakumo K"/>
            <person name="Nishida K"/>
            <person name="Terakita A"/>
            <person name="Kuratani S"/>
            <person name="Sato K"/>
            <person name="Hyodo S Kuraku.S."/>
        </authorList>
    </citation>
    <scope>NUCLEOTIDE SEQUENCE [LARGE SCALE GENOMIC DNA]</scope>
</reference>
<dbReference type="Proteomes" id="UP000288216">
    <property type="component" value="Unassembled WGS sequence"/>
</dbReference>
<dbReference type="OrthoDB" id="9945370at2759"/>
<accession>A0A401PBJ8</accession>
<keyword evidence="5" id="KW-0094">Blood coagulation</keyword>
<evidence type="ECO:0000313" key="11">
    <source>
        <dbReference type="Proteomes" id="UP000288216"/>
    </source>
</evidence>
<comment type="caution">
    <text evidence="10">The sequence shown here is derived from an EMBL/GenBank/DDBJ whole genome shotgun (WGS) entry which is preliminary data.</text>
</comment>
<dbReference type="Pfam" id="PF00147">
    <property type="entry name" value="Fibrinogen_C"/>
    <property type="match status" value="1"/>
</dbReference>
<dbReference type="InterPro" id="IPR002181">
    <property type="entry name" value="Fibrinogen_a/b/g_C_dom"/>
</dbReference>
<feature type="domain" description="Fibrinogen C-terminal" evidence="9">
    <location>
        <begin position="525"/>
        <end position="765"/>
    </location>
</feature>
<dbReference type="SUPFAM" id="SSF56496">
    <property type="entry name" value="Fibrinogen C-terminal domain-like"/>
    <property type="match status" value="1"/>
</dbReference>
<evidence type="ECO:0000256" key="1">
    <source>
        <dbReference type="ARBA" id="ARBA00004613"/>
    </source>
</evidence>
<keyword evidence="6" id="KW-1015">Disulfide bond</keyword>
<sequence>MLVDWIQSKSILAPHGPQPVGNGDWSRLKQCSEKEWSICAEDDWGRKCPSGCRVQELVETESRQNNDSIKEIRRKLEAYFTAFENTHLIVTEAINRIKQTLNAMERFGTTYYQLVDDLNTRLTILQNKTNDQSLKLSLLQNNVLEQFKVIARLEVDTDIIIQSCKGSCNKIIVYNINKESNAQMEKSLQSLTDIRLDSIVYKKPITILKMSLVKNSDEVTDTKSASDIDHEYPKFWEEVHTQLITLENDAPHVNSHLVPDYYEGSFLTPTLMTSNTVSTDKGVDTQIVSMKLGAVSFTPDGIDNTGRADVAFTPGVNSARKAETSLMRAGVDSQTEEPHFTTDSVKTTSAYSSHSTKIYHSTTGSKTVRKQLFAKDSDKQVSNQNIFPDALFHNSEQIDFKEISLLRASKASSGNSTHTEADNFGDFTNESHSGHFGDSVTIDNRKYDFPSTKEVTISKSKASHTESFHVSSGRQFTYAEDSEGFPKITYTTQPTLDPNLFFNENIGEEFLDVQARSFNTDKVQKIKDYIGKDCDDIIQKHALGAEDGVFKIKPTGSANVVTVYCDQRTGLGGWVLVQQRMGGSVQFNRSWDEYKSGFGSIDDQGRGDVWLGNDILHLLTQKESVLRVELEDWSGNEVFAEYAVTVGSESESYMLNIANYVGNAGDALITGLSLDGEHTSHVNMKFSTYDRDNDKWEENCAQFYGGGWWYNSCLAANLNGIYYHGGLYDPRNNMPYEVENGVIWVPFKGIDYSLKVVKVKIRPIASI</sequence>
<dbReference type="InterPro" id="IPR014716">
    <property type="entry name" value="Fibrinogen_a/b/g_C_1"/>
</dbReference>
<dbReference type="NCBIfam" id="NF040941">
    <property type="entry name" value="GGGWT_bact"/>
    <property type="match status" value="1"/>
</dbReference>
<dbReference type="PROSITE" id="PS00514">
    <property type="entry name" value="FIBRINOGEN_C_1"/>
    <property type="match status" value="1"/>
</dbReference>
<dbReference type="InterPro" id="IPR037579">
    <property type="entry name" value="FIB_ANG-like"/>
</dbReference>
<keyword evidence="3" id="KW-0356">Hemostasis</keyword>
<comment type="subcellular location">
    <subcellularLocation>
        <location evidence="1">Secreted</location>
    </subcellularLocation>
</comment>
<evidence type="ECO:0000256" key="6">
    <source>
        <dbReference type="ARBA" id="ARBA00023157"/>
    </source>
</evidence>
<evidence type="ECO:0000256" key="7">
    <source>
        <dbReference type="ARBA" id="ARBA00023180"/>
    </source>
</evidence>
<dbReference type="GO" id="GO:0005102">
    <property type="term" value="F:signaling receptor binding"/>
    <property type="evidence" value="ECO:0007669"/>
    <property type="project" value="InterPro"/>
</dbReference>
<dbReference type="GO" id="GO:0051258">
    <property type="term" value="P:protein polymerization"/>
    <property type="evidence" value="ECO:0007669"/>
    <property type="project" value="InterPro"/>
</dbReference>
<dbReference type="GO" id="GO:0042730">
    <property type="term" value="P:fibrinolysis"/>
    <property type="evidence" value="ECO:0007669"/>
    <property type="project" value="TreeGrafter"/>
</dbReference>
<dbReference type="InterPro" id="IPR036056">
    <property type="entry name" value="Fibrinogen-like_C"/>
</dbReference>
<dbReference type="SMART" id="SM00186">
    <property type="entry name" value="FBG"/>
    <property type="match status" value="1"/>
</dbReference>
<dbReference type="AlphaFoldDB" id="A0A401PBJ8"/>
<dbReference type="Gene3D" id="1.20.5.50">
    <property type="match status" value="1"/>
</dbReference>
<dbReference type="STRING" id="75743.A0A401PBJ8"/>
<organism evidence="10 11">
    <name type="scientific">Scyliorhinus torazame</name>
    <name type="common">Cloudy catshark</name>
    <name type="synonym">Catulus torazame</name>
    <dbReference type="NCBI Taxonomy" id="75743"/>
    <lineage>
        <taxon>Eukaryota</taxon>
        <taxon>Metazoa</taxon>
        <taxon>Chordata</taxon>
        <taxon>Craniata</taxon>
        <taxon>Vertebrata</taxon>
        <taxon>Chondrichthyes</taxon>
        <taxon>Elasmobranchii</taxon>
        <taxon>Galeomorphii</taxon>
        <taxon>Galeoidea</taxon>
        <taxon>Carcharhiniformes</taxon>
        <taxon>Scyliorhinidae</taxon>
        <taxon>Scyliorhinus</taxon>
    </lineage>
</organism>
<dbReference type="GO" id="GO:0030674">
    <property type="term" value="F:protein-macromolecule adaptor activity"/>
    <property type="evidence" value="ECO:0007669"/>
    <property type="project" value="TreeGrafter"/>
</dbReference>
<dbReference type="OMA" id="PRIVEHM"/>
<dbReference type="Pfam" id="PF08702">
    <property type="entry name" value="Fib_alpha"/>
    <property type="match status" value="1"/>
</dbReference>
<dbReference type="InterPro" id="IPR020837">
    <property type="entry name" value="Fibrinogen_CS"/>
</dbReference>
<dbReference type="PANTHER" id="PTHR47221:SF5">
    <property type="entry name" value="FIBRINOGEN C-TERMINAL DOMAIN-CONTAINING PROTEIN"/>
    <property type="match status" value="1"/>
</dbReference>
<dbReference type="Gene3D" id="4.10.530.10">
    <property type="entry name" value="Gamma-fibrinogen Carboxyl Terminal Fragment, domain 2"/>
    <property type="match status" value="1"/>
</dbReference>
<dbReference type="SUPFAM" id="SSF58010">
    <property type="entry name" value="Fibrinogen coiled-coil and central regions"/>
    <property type="match status" value="1"/>
</dbReference>
<name>A0A401PBJ8_SCYTO</name>
<dbReference type="CDD" id="cd00087">
    <property type="entry name" value="FReD"/>
    <property type="match status" value="1"/>
</dbReference>
<evidence type="ECO:0000313" key="10">
    <source>
        <dbReference type="EMBL" id="GCB70493.1"/>
    </source>
</evidence>
<keyword evidence="11" id="KW-1185">Reference proteome</keyword>
<comment type="subunit">
    <text evidence="8">Heterohexamer; disulfide linked. Contains 2 sets of 3 non-identical chains (alpha, beta and gamma). The 2 heterotrimers are in head to head conformation with the N-termini in a small central domain.</text>
</comment>
<evidence type="ECO:0000256" key="8">
    <source>
        <dbReference type="ARBA" id="ARBA00025974"/>
    </source>
</evidence>
<dbReference type="PROSITE" id="PS51406">
    <property type="entry name" value="FIBRINOGEN_C_2"/>
    <property type="match status" value="1"/>
</dbReference>
<dbReference type="GO" id="GO:0005577">
    <property type="term" value="C:fibrinogen complex"/>
    <property type="evidence" value="ECO:0007669"/>
    <property type="project" value="InterPro"/>
</dbReference>
<evidence type="ECO:0000256" key="4">
    <source>
        <dbReference type="ARBA" id="ARBA00023054"/>
    </source>
</evidence>
<evidence type="ECO:0000256" key="2">
    <source>
        <dbReference type="ARBA" id="ARBA00022525"/>
    </source>
</evidence>
<proteinExistence type="predicted"/>
<dbReference type="InterPro" id="IPR012290">
    <property type="entry name" value="Fibrinogen_a/b/g_coil_dom"/>
</dbReference>
<gene>
    <name evidence="10" type="ORF">scyTo_0010789</name>
</gene>
<keyword evidence="4" id="KW-0175">Coiled coil</keyword>
<dbReference type="GO" id="GO:0070527">
    <property type="term" value="P:platelet aggregation"/>
    <property type="evidence" value="ECO:0007669"/>
    <property type="project" value="TreeGrafter"/>
</dbReference>
<dbReference type="GO" id="GO:0005201">
    <property type="term" value="F:extracellular matrix structural constituent"/>
    <property type="evidence" value="ECO:0007669"/>
    <property type="project" value="TreeGrafter"/>
</dbReference>
<dbReference type="GO" id="GO:0034116">
    <property type="term" value="P:positive regulation of heterotypic cell-cell adhesion"/>
    <property type="evidence" value="ECO:0007669"/>
    <property type="project" value="TreeGrafter"/>
</dbReference>
<dbReference type="PANTHER" id="PTHR47221">
    <property type="entry name" value="FIBRINOGEN ALPHA CHAIN"/>
    <property type="match status" value="1"/>
</dbReference>